<dbReference type="InterPro" id="IPR000914">
    <property type="entry name" value="SBP_5_dom"/>
</dbReference>
<feature type="signal peptide" evidence="4">
    <location>
        <begin position="1"/>
        <end position="30"/>
    </location>
</feature>
<dbReference type="SUPFAM" id="SSF53850">
    <property type="entry name" value="Periplasmic binding protein-like II"/>
    <property type="match status" value="1"/>
</dbReference>
<dbReference type="EMBL" id="JBAPLV010000022">
    <property type="protein sequence ID" value="MEI4280332.1"/>
    <property type="molecule type" value="Genomic_DNA"/>
</dbReference>
<dbReference type="Pfam" id="PF00496">
    <property type="entry name" value="SBP_bac_5"/>
    <property type="match status" value="1"/>
</dbReference>
<evidence type="ECO:0000256" key="1">
    <source>
        <dbReference type="ARBA" id="ARBA00005695"/>
    </source>
</evidence>
<dbReference type="InterPro" id="IPR030678">
    <property type="entry name" value="Peptide/Ni-bd"/>
</dbReference>
<accession>A0ABU8E9Q6</accession>
<keyword evidence="3 4" id="KW-0732">Signal</keyword>
<dbReference type="PIRSF" id="PIRSF002741">
    <property type="entry name" value="MppA"/>
    <property type="match status" value="1"/>
</dbReference>
<evidence type="ECO:0000256" key="4">
    <source>
        <dbReference type="SAM" id="SignalP"/>
    </source>
</evidence>
<organism evidence="6 7">
    <name type="scientific">Klenkia terrae</name>
    <dbReference type="NCBI Taxonomy" id="1052259"/>
    <lineage>
        <taxon>Bacteria</taxon>
        <taxon>Bacillati</taxon>
        <taxon>Actinomycetota</taxon>
        <taxon>Actinomycetes</taxon>
        <taxon>Geodermatophilales</taxon>
        <taxon>Geodermatophilaceae</taxon>
        <taxon>Klenkia</taxon>
    </lineage>
</organism>
<dbReference type="RefSeq" id="WP_225235524.1">
    <property type="nucleotide sequence ID" value="NZ_JBAPLV010000022.1"/>
</dbReference>
<dbReference type="Gene3D" id="3.10.105.10">
    <property type="entry name" value="Dipeptide-binding Protein, Domain 3"/>
    <property type="match status" value="1"/>
</dbReference>
<comment type="caution">
    <text evidence="6">The sequence shown here is derived from an EMBL/GenBank/DDBJ whole genome shotgun (WGS) entry which is preliminary data.</text>
</comment>
<comment type="similarity">
    <text evidence="1">Belongs to the bacterial solute-binding protein 5 family.</text>
</comment>
<evidence type="ECO:0000256" key="2">
    <source>
        <dbReference type="ARBA" id="ARBA00022448"/>
    </source>
</evidence>
<dbReference type="PANTHER" id="PTHR30290">
    <property type="entry name" value="PERIPLASMIC BINDING COMPONENT OF ABC TRANSPORTER"/>
    <property type="match status" value="1"/>
</dbReference>
<evidence type="ECO:0000256" key="3">
    <source>
        <dbReference type="ARBA" id="ARBA00022729"/>
    </source>
</evidence>
<gene>
    <name evidence="6" type="ORF">UXQ13_17800</name>
</gene>
<feature type="chain" id="PRO_5045137496" evidence="4">
    <location>
        <begin position="31"/>
        <end position="509"/>
    </location>
</feature>
<feature type="domain" description="Solute-binding protein family 5" evidence="5">
    <location>
        <begin position="76"/>
        <end position="414"/>
    </location>
</feature>
<dbReference type="PROSITE" id="PS51257">
    <property type="entry name" value="PROKAR_LIPOPROTEIN"/>
    <property type="match status" value="1"/>
</dbReference>
<evidence type="ECO:0000259" key="5">
    <source>
        <dbReference type="Pfam" id="PF00496"/>
    </source>
</evidence>
<evidence type="ECO:0000313" key="7">
    <source>
        <dbReference type="Proteomes" id="UP001373496"/>
    </source>
</evidence>
<dbReference type="InterPro" id="IPR039424">
    <property type="entry name" value="SBP_5"/>
</dbReference>
<dbReference type="Proteomes" id="UP001373496">
    <property type="component" value="Unassembled WGS sequence"/>
</dbReference>
<evidence type="ECO:0000313" key="6">
    <source>
        <dbReference type="EMBL" id="MEI4280332.1"/>
    </source>
</evidence>
<dbReference type="PANTHER" id="PTHR30290:SF9">
    <property type="entry name" value="OLIGOPEPTIDE-BINDING PROTEIN APPA"/>
    <property type="match status" value="1"/>
</dbReference>
<dbReference type="Gene3D" id="3.40.190.10">
    <property type="entry name" value="Periplasmic binding protein-like II"/>
    <property type="match status" value="1"/>
</dbReference>
<reference evidence="6 7" key="1">
    <citation type="submission" date="2024-03" db="EMBL/GenBank/DDBJ databases">
        <title>Draft genome sequence of Klenkia terrae.</title>
        <authorList>
            <person name="Duangmal K."/>
            <person name="Chantavorakit T."/>
        </authorList>
    </citation>
    <scope>NUCLEOTIDE SEQUENCE [LARGE SCALE GENOMIC DNA]</scope>
    <source>
        <strain evidence="6 7">JCM 17786</strain>
    </source>
</reference>
<protein>
    <submittedName>
        <fullName evidence="6">ABC transporter substrate-binding protein</fullName>
    </submittedName>
</protein>
<keyword evidence="2" id="KW-0813">Transport</keyword>
<proteinExistence type="inferred from homology"/>
<name>A0ABU8E9Q6_9ACTN</name>
<keyword evidence="7" id="KW-1185">Reference proteome</keyword>
<sequence>MRRSLTAVSAASLLLLAACGGGSSSGSGGAGDDTLTLAAITPPSSFAIGAMAQSGPEDTYYQAVYDKLLTQDADGKPVADLATEFSYDETNTTLSLTLREGVTFTDGAAFDADAVKANLDVARAATGEAGTALGSISSVEVVDATHVDLVLSRPDPGLLQSLARSSGYMASPDALDSPDLATNPVGSGPYVYDADASTAGSDYTFTRNEDYWDADSYPFDTVEVQYLDDTTAVLNGLRSGQIDGSTAQTNDLQEGAESADLTVTTYTSGGIEGIYLWDRAGALAPALGDVRVRQAINYAIDRQSIVDVVKNGLGQPTVQVFGPESDGYDASLEGTYDFDLDKAQELMAEAGYADGFSMTLPDFSPVYPDEQAAMTEAFASINIDVTYAPITGDQVVGSIIGGQWPANFFTLTTGSPFEMIGLTLTQQSPFNPFTSSDPAIDALVQQAVTTPADQQADVLQQLSDQLVEQAWFAPWYALEGAYVTTADVEVTAVPGLSVPPLSGFAPAGS</sequence>